<dbReference type="PROSITE" id="PS50088">
    <property type="entry name" value="ANK_REPEAT"/>
    <property type="match status" value="3"/>
</dbReference>
<feature type="compositionally biased region" description="Polar residues" evidence="6">
    <location>
        <begin position="388"/>
        <end position="403"/>
    </location>
</feature>
<evidence type="ECO:0000313" key="9">
    <source>
        <dbReference type="Proteomes" id="UP000001073"/>
    </source>
</evidence>
<reference evidence="8" key="2">
    <citation type="submission" date="2025-08" db="UniProtKB">
        <authorList>
            <consortium name="Ensembl"/>
        </authorList>
    </citation>
    <scope>IDENTIFICATION</scope>
</reference>
<dbReference type="Pfam" id="PF13637">
    <property type="entry name" value="Ank_4"/>
    <property type="match status" value="1"/>
</dbReference>
<dbReference type="InterPro" id="IPR036770">
    <property type="entry name" value="Ankyrin_rpt-contain_sf"/>
</dbReference>
<dbReference type="EMBL" id="ADFV01131612">
    <property type="status" value="NOT_ANNOTATED_CDS"/>
    <property type="molecule type" value="Genomic_DNA"/>
</dbReference>
<proteinExistence type="predicted"/>
<dbReference type="FunCoup" id="A0A2I3GY26">
    <property type="interactions" value="1173"/>
</dbReference>
<feature type="compositionally biased region" description="Acidic residues" evidence="6">
    <location>
        <begin position="598"/>
        <end position="608"/>
    </location>
</feature>
<feature type="compositionally biased region" description="Pro residues" evidence="6">
    <location>
        <begin position="341"/>
        <end position="352"/>
    </location>
</feature>
<evidence type="ECO:0000256" key="1">
    <source>
        <dbReference type="ARBA" id="ARBA00004529"/>
    </source>
</evidence>
<comment type="subcellular location">
    <subcellularLocation>
        <location evidence="1">Cytoplasm</location>
        <location evidence="1">Cytoskeleton</location>
        <location evidence="1">Stress fiber</location>
    </subcellularLocation>
</comment>
<dbReference type="PROSITE" id="PS50297">
    <property type="entry name" value="ANK_REP_REGION"/>
    <property type="match status" value="2"/>
</dbReference>
<evidence type="ECO:0000256" key="4">
    <source>
        <dbReference type="ARBA" id="ARBA00023043"/>
    </source>
</evidence>
<feature type="repeat" description="ANK" evidence="5">
    <location>
        <begin position="109"/>
        <end position="149"/>
    </location>
</feature>
<dbReference type="STRING" id="61853.ENSNLEP00000036273"/>
<feature type="compositionally biased region" description="Basic and acidic residues" evidence="6">
    <location>
        <begin position="487"/>
        <end position="496"/>
    </location>
</feature>
<dbReference type="GO" id="GO:0001725">
    <property type="term" value="C:stress fiber"/>
    <property type="evidence" value="ECO:0007669"/>
    <property type="project" value="UniProtKB-SubCell"/>
</dbReference>
<accession>A0A2I3GY26</accession>
<sequence length="682" mass="74319">AGGLGARVGGAGARILRAEQRRAGGLGRRGWGPGLVGLREEELGAWTPGTVSLDLFSWLPLESCLAGTPWLGWVRLTAVSHPQACIDENLEVVRFLVEQGATVNQADNEGWTPLHVAASCGYLDISDTMEGLLKAEIARRGVDVEAAKRAEEELLLHDTRCWLNGGAMPEARHPRTGASALHVAAAKGYIEVMRLLLQAGYDPELRDGDGWTPLHAAAHWGVEDACRLLAEHGGGMDSLTHAGQRPCDLADEEVLSLLEELARKQEDAPGLHCSTLSFPNRSSVCRLSSREKISLQDLSKERRPGGAGGPPIQDEDEGEEGPTEPPPAEPRTLNGVSSRPHPSPKSPVPPEEAPFSRRFGLLKTGSSGALGPPERRTAEGAPGAGLQRSASSSWLEGTSTQVSEGWAGSRPRPLPRSSVLPELPRPPPGSCRNPLSEVTKPPPCLENSSPPSRIPEPESPAKPNVPTASTAPPADSRDRRRSYQMPVRDEESESQRKARSRLMRQSRRSTQGVTLTDLKEAEKAAGKAPESEKPAQILVRGVSEGPLPYPLKPLPYPLNPLYLPQGEEAEPADRSQESSTLEGGPSARRQRSQRDLNPEPEPESEEPDGGFRKLYAELRRENERLREALTETTLRLAQLKVELERATQRQERFAERPALLELERFERRALERKAAELEEELK</sequence>
<feature type="region of interest" description="Disordered" evidence="6">
    <location>
        <begin position="295"/>
        <end position="615"/>
    </location>
</feature>
<dbReference type="SUPFAM" id="SSF48403">
    <property type="entry name" value="Ankyrin repeat"/>
    <property type="match status" value="1"/>
</dbReference>
<dbReference type="GeneTree" id="ENSGT00940000161425"/>
<dbReference type="Proteomes" id="UP000001073">
    <property type="component" value="Chromosome 10"/>
</dbReference>
<dbReference type="GO" id="GO:0019208">
    <property type="term" value="F:phosphatase regulator activity"/>
    <property type="evidence" value="ECO:0007669"/>
    <property type="project" value="TreeGrafter"/>
</dbReference>
<dbReference type="GO" id="GO:0004857">
    <property type="term" value="F:enzyme inhibitor activity"/>
    <property type="evidence" value="ECO:0007669"/>
    <property type="project" value="TreeGrafter"/>
</dbReference>
<evidence type="ECO:0000256" key="5">
    <source>
        <dbReference type="PROSITE-ProRule" id="PRU00023"/>
    </source>
</evidence>
<keyword evidence="4 5" id="KW-0040">ANK repeat</keyword>
<organism evidence="8 9">
    <name type="scientific">Nomascus leucogenys</name>
    <name type="common">Northern white-cheeked gibbon</name>
    <name type="synonym">Hylobates leucogenys</name>
    <dbReference type="NCBI Taxonomy" id="61853"/>
    <lineage>
        <taxon>Eukaryota</taxon>
        <taxon>Metazoa</taxon>
        <taxon>Chordata</taxon>
        <taxon>Craniata</taxon>
        <taxon>Vertebrata</taxon>
        <taxon>Euteleostomi</taxon>
        <taxon>Mammalia</taxon>
        <taxon>Eutheria</taxon>
        <taxon>Euarchontoglires</taxon>
        <taxon>Primates</taxon>
        <taxon>Haplorrhini</taxon>
        <taxon>Catarrhini</taxon>
        <taxon>Hylobatidae</taxon>
        <taxon>Nomascus</taxon>
    </lineage>
</organism>
<dbReference type="CDD" id="cd21945">
    <property type="entry name" value="IPD_PPP1R12C"/>
    <property type="match status" value="1"/>
</dbReference>
<dbReference type="GO" id="GO:0005737">
    <property type="term" value="C:cytoplasm"/>
    <property type="evidence" value="ECO:0007669"/>
    <property type="project" value="TreeGrafter"/>
</dbReference>
<evidence type="ECO:0000313" key="8">
    <source>
        <dbReference type="Ensembl" id="ENSNLEP00000036273.1"/>
    </source>
</evidence>
<dbReference type="InterPro" id="IPR031775">
    <property type="entry name" value="PRKG1_interact"/>
</dbReference>
<dbReference type="GO" id="GO:0019901">
    <property type="term" value="F:protein kinase binding"/>
    <property type="evidence" value="ECO:0007669"/>
    <property type="project" value="InterPro"/>
</dbReference>
<reference evidence="8" key="3">
    <citation type="submission" date="2025-09" db="UniProtKB">
        <authorList>
            <consortium name="Ensembl"/>
        </authorList>
    </citation>
    <scope>IDENTIFICATION</scope>
</reference>
<feature type="repeat" description="ANK" evidence="5">
    <location>
        <begin position="209"/>
        <end position="241"/>
    </location>
</feature>
<dbReference type="PRINTS" id="PR01415">
    <property type="entry name" value="ANKYRIN"/>
</dbReference>
<dbReference type="Pfam" id="PF12796">
    <property type="entry name" value="Ank_2"/>
    <property type="match status" value="1"/>
</dbReference>
<evidence type="ECO:0000256" key="3">
    <source>
        <dbReference type="ARBA" id="ARBA00022737"/>
    </source>
</evidence>
<evidence type="ECO:0000256" key="2">
    <source>
        <dbReference type="ARBA" id="ARBA00022490"/>
    </source>
</evidence>
<dbReference type="EMBL" id="ADFV01131614">
    <property type="status" value="NOT_ANNOTATED_CDS"/>
    <property type="molecule type" value="Genomic_DNA"/>
</dbReference>
<dbReference type="Pfam" id="PF15898">
    <property type="entry name" value="PRKG1_interact"/>
    <property type="match status" value="1"/>
</dbReference>
<name>A0A2I3GY26_NOMLE</name>
<feature type="compositionally biased region" description="Basic and acidic residues" evidence="6">
    <location>
        <begin position="295"/>
        <end position="304"/>
    </location>
</feature>
<evidence type="ECO:0000256" key="6">
    <source>
        <dbReference type="SAM" id="MobiDB-lite"/>
    </source>
</evidence>
<dbReference type="AlphaFoldDB" id="A0A2I3GY26"/>
<dbReference type="InterPro" id="IPR051226">
    <property type="entry name" value="PP1_Regulatory_Subunit"/>
</dbReference>
<dbReference type="Ensembl" id="ENSNLET00000046852.1">
    <property type="protein sequence ID" value="ENSNLEP00000036273.1"/>
    <property type="gene ID" value="ENSNLEG00000010769.3"/>
</dbReference>
<feature type="compositionally biased region" description="Basic residues" evidence="6">
    <location>
        <begin position="497"/>
        <end position="507"/>
    </location>
</feature>
<keyword evidence="2" id="KW-0963">Cytoplasm</keyword>
<feature type="compositionally biased region" description="Acidic residues" evidence="6">
    <location>
        <begin position="313"/>
        <end position="322"/>
    </location>
</feature>
<dbReference type="FunFam" id="1.25.40.20:FF:000004">
    <property type="entry name" value="Phosphatase 1 regulatory subunit 12A"/>
    <property type="match status" value="1"/>
</dbReference>
<dbReference type="Gene3D" id="1.25.40.20">
    <property type="entry name" value="Ankyrin repeat-containing domain"/>
    <property type="match status" value="2"/>
</dbReference>
<keyword evidence="9" id="KW-1185">Reference proteome</keyword>
<feature type="compositionally biased region" description="Pro residues" evidence="6">
    <location>
        <begin position="547"/>
        <end position="558"/>
    </location>
</feature>
<feature type="compositionally biased region" description="Low complexity" evidence="6">
    <location>
        <begin position="409"/>
        <end position="422"/>
    </location>
</feature>
<dbReference type="InParanoid" id="A0A2I3GY26"/>
<evidence type="ECO:0000259" key="7">
    <source>
        <dbReference type="Pfam" id="PF15898"/>
    </source>
</evidence>
<feature type="compositionally biased region" description="Basic and acidic residues" evidence="6">
    <location>
        <begin position="517"/>
        <end position="533"/>
    </location>
</feature>
<dbReference type="Gene3D" id="6.10.250.1820">
    <property type="match status" value="1"/>
</dbReference>
<dbReference type="EMBL" id="ADFV01131616">
    <property type="status" value="NOT_ANNOTATED_CDS"/>
    <property type="molecule type" value="Genomic_DNA"/>
</dbReference>
<feature type="repeat" description="ANK" evidence="5">
    <location>
        <begin position="176"/>
        <end position="208"/>
    </location>
</feature>
<dbReference type="EMBL" id="ADFV01131615">
    <property type="status" value="NOT_ANNOTATED_CDS"/>
    <property type="molecule type" value="Genomic_DNA"/>
</dbReference>
<dbReference type="InterPro" id="IPR002110">
    <property type="entry name" value="Ankyrin_rpt"/>
</dbReference>
<protein>
    <submittedName>
        <fullName evidence="8">Protein phosphatase 1 regulatory subunit 12C</fullName>
    </submittedName>
</protein>
<keyword evidence="3" id="KW-0677">Repeat</keyword>
<dbReference type="PANTHER" id="PTHR24179:SF27">
    <property type="entry name" value="PROTEIN PHOSPHATASE 1 REGULATORY SUBUNIT 12C"/>
    <property type="match status" value="1"/>
</dbReference>
<gene>
    <name evidence="8" type="primary">PPP1R12C</name>
</gene>
<dbReference type="Gene3D" id="6.10.140.390">
    <property type="match status" value="1"/>
</dbReference>
<dbReference type="EMBL" id="ADFV01131613">
    <property type="status" value="NOT_ANNOTATED_CDS"/>
    <property type="molecule type" value="Genomic_DNA"/>
</dbReference>
<dbReference type="PANTHER" id="PTHR24179">
    <property type="entry name" value="PROTEIN PHOSPHATASE 1 REGULATORY SUBUNIT 12"/>
    <property type="match status" value="1"/>
</dbReference>
<reference evidence="8 9" key="1">
    <citation type="submission" date="2012-10" db="EMBL/GenBank/DDBJ databases">
        <authorList>
            <consortium name="Gibbon Genome Sequencing Consortium"/>
        </authorList>
    </citation>
    <scope>NUCLEOTIDE SEQUENCE [LARGE SCALE GENOMIC DNA]</scope>
</reference>
<feature type="domain" description="cGMP-dependent protein kinase interacting" evidence="7">
    <location>
        <begin position="611"/>
        <end position="682"/>
    </location>
</feature>
<dbReference type="SMART" id="SM00248">
    <property type="entry name" value="ANK"/>
    <property type="match status" value="4"/>
</dbReference>